<gene>
    <name evidence="2" type="ORF">FDENT_10935</name>
</gene>
<keyword evidence="3" id="KW-1185">Reference proteome</keyword>
<sequence>MPPSKDPAKPHLHPTAAKFAPFSQPNYNFLRLDRDYVQPDILNPLELRNIWPAGFNSRFTDLGDDENRPYEAQAPYSVDLTENDGDRRPDDSRCPSDPAAPTFPTVPTQWLVRFIKNKDIIQPAAARERKLDDLNADVGLQVDVSPFVSATDGKETSVAAQAEAFVGIKTPVGDWEEKEKEKETNQEDPDALKFLRNFGLFSSSNQLFTDYQPHNSNVFSMAGNFQYGETMDED</sequence>
<proteinExistence type="predicted"/>
<evidence type="ECO:0000256" key="1">
    <source>
        <dbReference type="SAM" id="MobiDB-lite"/>
    </source>
</evidence>
<name>A0A8H5THT8_9HYPO</name>
<feature type="region of interest" description="Disordered" evidence="1">
    <location>
        <begin position="62"/>
        <end position="102"/>
    </location>
</feature>
<dbReference type="AlphaFoldDB" id="A0A8H5THT8"/>
<evidence type="ECO:0000313" key="3">
    <source>
        <dbReference type="Proteomes" id="UP000562682"/>
    </source>
</evidence>
<feature type="compositionally biased region" description="Basic and acidic residues" evidence="1">
    <location>
        <begin position="84"/>
        <end position="94"/>
    </location>
</feature>
<reference evidence="2 3" key="1">
    <citation type="submission" date="2020-05" db="EMBL/GenBank/DDBJ databases">
        <title>Identification and distribution of gene clusters putatively required for synthesis of sphingolipid metabolism inhibitors in phylogenetically diverse species of the filamentous fungus Fusarium.</title>
        <authorList>
            <person name="Kim H.-S."/>
            <person name="Busman M."/>
            <person name="Brown D.W."/>
            <person name="Divon H."/>
            <person name="Uhlig S."/>
            <person name="Proctor R.H."/>
        </authorList>
    </citation>
    <scope>NUCLEOTIDE SEQUENCE [LARGE SCALE GENOMIC DNA]</scope>
    <source>
        <strain evidence="2 3">NRRL 25311</strain>
    </source>
</reference>
<comment type="caution">
    <text evidence="2">The sequence shown here is derived from an EMBL/GenBank/DDBJ whole genome shotgun (WGS) entry which is preliminary data.</text>
</comment>
<evidence type="ECO:0000313" key="2">
    <source>
        <dbReference type="EMBL" id="KAF5671396.1"/>
    </source>
</evidence>
<dbReference type="Proteomes" id="UP000562682">
    <property type="component" value="Unassembled WGS sequence"/>
</dbReference>
<accession>A0A8H5THT8</accession>
<protein>
    <submittedName>
        <fullName evidence="2">Uncharacterized protein</fullName>
    </submittedName>
</protein>
<organism evidence="2 3">
    <name type="scientific">Fusarium denticulatum</name>
    <dbReference type="NCBI Taxonomy" id="48507"/>
    <lineage>
        <taxon>Eukaryota</taxon>
        <taxon>Fungi</taxon>
        <taxon>Dikarya</taxon>
        <taxon>Ascomycota</taxon>
        <taxon>Pezizomycotina</taxon>
        <taxon>Sordariomycetes</taxon>
        <taxon>Hypocreomycetidae</taxon>
        <taxon>Hypocreales</taxon>
        <taxon>Nectriaceae</taxon>
        <taxon>Fusarium</taxon>
        <taxon>Fusarium fujikuroi species complex</taxon>
    </lineage>
</organism>
<dbReference type="EMBL" id="JAAOAK010000350">
    <property type="protein sequence ID" value="KAF5671396.1"/>
    <property type="molecule type" value="Genomic_DNA"/>
</dbReference>